<comment type="caution">
    <text evidence="1">The sequence shown here is derived from an EMBL/GenBank/DDBJ whole genome shotgun (WGS) entry which is preliminary data.</text>
</comment>
<reference evidence="1" key="1">
    <citation type="journal article" date="2015" name="Nature">
        <title>Complex archaea that bridge the gap between prokaryotes and eukaryotes.</title>
        <authorList>
            <person name="Spang A."/>
            <person name="Saw J.H."/>
            <person name="Jorgensen S.L."/>
            <person name="Zaremba-Niedzwiedzka K."/>
            <person name="Martijn J."/>
            <person name="Lind A.E."/>
            <person name="van Eijk R."/>
            <person name="Schleper C."/>
            <person name="Guy L."/>
            <person name="Ettema T.J."/>
        </authorList>
    </citation>
    <scope>NUCLEOTIDE SEQUENCE</scope>
</reference>
<proteinExistence type="predicted"/>
<dbReference type="AlphaFoldDB" id="A0A0F9K6Q7"/>
<accession>A0A0F9K6Q7</accession>
<evidence type="ECO:0000313" key="1">
    <source>
        <dbReference type="EMBL" id="KKM77809.1"/>
    </source>
</evidence>
<name>A0A0F9K6Q7_9ZZZZ</name>
<gene>
    <name evidence="1" type="ORF">LCGC14_1366230</name>
</gene>
<protein>
    <submittedName>
        <fullName evidence="1">Uncharacterized protein</fullName>
    </submittedName>
</protein>
<organism evidence="1">
    <name type="scientific">marine sediment metagenome</name>
    <dbReference type="NCBI Taxonomy" id="412755"/>
    <lineage>
        <taxon>unclassified sequences</taxon>
        <taxon>metagenomes</taxon>
        <taxon>ecological metagenomes</taxon>
    </lineage>
</organism>
<dbReference type="EMBL" id="LAZR01008587">
    <property type="protein sequence ID" value="KKM77809.1"/>
    <property type="molecule type" value="Genomic_DNA"/>
</dbReference>
<sequence>MLLSDEVRWVVIKKALETVEGKKALVQALMRSIPEDDIEKKIGNREKLNKFKLLDLEE</sequence>